<dbReference type="GeneID" id="117544572"/>
<evidence type="ECO:0000313" key="10">
    <source>
        <dbReference type="RefSeq" id="XP_034069626.1"/>
    </source>
</evidence>
<dbReference type="GO" id="GO:0005634">
    <property type="term" value="C:nucleus"/>
    <property type="evidence" value="ECO:0007669"/>
    <property type="project" value="UniProtKB-SubCell"/>
</dbReference>
<organism evidence="9 10">
    <name type="scientific">Gymnodraco acuticeps</name>
    <name type="common">Antarctic dragonfish</name>
    <dbReference type="NCBI Taxonomy" id="8218"/>
    <lineage>
        <taxon>Eukaryota</taxon>
        <taxon>Metazoa</taxon>
        <taxon>Chordata</taxon>
        <taxon>Craniata</taxon>
        <taxon>Vertebrata</taxon>
        <taxon>Euteleostomi</taxon>
        <taxon>Actinopterygii</taxon>
        <taxon>Neopterygii</taxon>
        <taxon>Teleostei</taxon>
        <taxon>Neoteleostei</taxon>
        <taxon>Acanthomorphata</taxon>
        <taxon>Eupercaria</taxon>
        <taxon>Perciformes</taxon>
        <taxon>Notothenioidei</taxon>
        <taxon>Bathydraconidae</taxon>
        <taxon>Gymnodraco</taxon>
    </lineage>
</organism>
<dbReference type="SMART" id="SM00249">
    <property type="entry name" value="PHD"/>
    <property type="match status" value="1"/>
</dbReference>
<keyword evidence="4" id="KW-0862">Zinc</keyword>
<feature type="compositionally biased region" description="Low complexity" evidence="7">
    <location>
        <begin position="209"/>
        <end position="220"/>
    </location>
</feature>
<feature type="compositionally biased region" description="Polar residues" evidence="7">
    <location>
        <begin position="197"/>
        <end position="208"/>
    </location>
</feature>
<gene>
    <name evidence="10" type="primary">LOC117544572</name>
</gene>
<proteinExistence type="predicted"/>
<evidence type="ECO:0000256" key="1">
    <source>
        <dbReference type="ARBA" id="ARBA00004123"/>
    </source>
</evidence>
<feature type="region of interest" description="Disordered" evidence="7">
    <location>
        <begin position="188"/>
        <end position="274"/>
    </location>
</feature>
<dbReference type="InterPro" id="IPR013083">
    <property type="entry name" value="Znf_RING/FYVE/PHD"/>
</dbReference>
<evidence type="ECO:0000256" key="3">
    <source>
        <dbReference type="ARBA" id="ARBA00022771"/>
    </source>
</evidence>
<comment type="subcellular location">
    <subcellularLocation>
        <location evidence="1">Nucleus</location>
    </subcellularLocation>
</comment>
<name>A0A6P8TZ13_GYMAC</name>
<dbReference type="InParanoid" id="A0A6P8TZ13"/>
<dbReference type="GO" id="GO:0008270">
    <property type="term" value="F:zinc ion binding"/>
    <property type="evidence" value="ECO:0007669"/>
    <property type="project" value="UniProtKB-KW"/>
</dbReference>
<feature type="coiled-coil region" evidence="6">
    <location>
        <begin position="511"/>
        <end position="548"/>
    </location>
</feature>
<evidence type="ECO:0000313" key="9">
    <source>
        <dbReference type="Proteomes" id="UP000515161"/>
    </source>
</evidence>
<dbReference type="InterPro" id="IPR001965">
    <property type="entry name" value="Znf_PHD"/>
</dbReference>
<keyword evidence="6" id="KW-0175">Coiled coil</keyword>
<dbReference type="Gene3D" id="3.30.40.10">
    <property type="entry name" value="Zinc/RING finger domain, C3HC4 (zinc finger)"/>
    <property type="match status" value="1"/>
</dbReference>
<keyword evidence="5" id="KW-0539">Nucleus</keyword>
<evidence type="ECO:0000259" key="8">
    <source>
        <dbReference type="PROSITE" id="PS51805"/>
    </source>
</evidence>
<evidence type="ECO:0000256" key="6">
    <source>
        <dbReference type="SAM" id="Coils"/>
    </source>
</evidence>
<feature type="compositionally biased region" description="Pro residues" evidence="7">
    <location>
        <begin position="425"/>
        <end position="451"/>
    </location>
</feature>
<evidence type="ECO:0000256" key="5">
    <source>
        <dbReference type="ARBA" id="ARBA00023242"/>
    </source>
</evidence>
<dbReference type="PANTHER" id="PTHR12420:SF4">
    <property type="entry name" value="PHD FINGER PROTEIN 11"/>
    <property type="match status" value="1"/>
</dbReference>
<protein>
    <submittedName>
        <fullName evidence="10">Actin cytoskeleton-regulatory complex protein PAN1-like isoform X1</fullName>
    </submittedName>
</protein>
<reference evidence="10" key="1">
    <citation type="submission" date="2025-08" db="UniProtKB">
        <authorList>
            <consortium name="RefSeq"/>
        </authorList>
    </citation>
    <scope>IDENTIFICATION</scope>
</reference>
<dbReference type="KEGG" id="gacu:117544572"/>
<feature type="region of interest" description="Disordered" evidence="7">
    <location>
        <begin position="292"/>
        <end position="337"/>
    </location>
</feature>
<dbReference type="InterPro" id="IPR034732">
    <property type="entry name" value="EPHD"/>
</dbReference>
<dbReference type="OrthoDB" id="512616at2759"/>
<dbReference type="AlphaFoldDB" id="A0A6P8TZ13"/>
<accession>A0A6P8TZ13</accession>
<dbReference type="PROSITE" id="PS51805">
    <property type="entry name" value="EPHD"/>
    <property type="match status" value="1"/>
</dbReference>
<feature type="compositionally biased region" description="Pro residues" evidence="7">
    <location>
        <begin position="326"/>
        <end position="335"/>
    </location>
</feature>
<evidence type="ECO:0000256" key="4">
    <source>
        <dbReference type="ARBA" id="ARBA00022833"/>
    </source>
</evidence>
<dbReference type="Proteomes" id="UP000515161">
    <property type="component" value="Unplaced"/>
</dbReference>
<dbReference type="PANTHER" id="PTHR12420">
    <property type="entry name" value="PHD FINGER PROTEIN"/>
    <property type="match status" value="1"/>
</dbReference>
<feature type="domain" description="PHD-type" evidence="8">
    <location>
        <begin position="6"/>
        <end position="124"/>
    </location>
</feature>
<keyword evidence="9" id="KW-1185">Reference proteome</keyword>
<evidence type="ECO:0000256" key="2">
    <source>
        <dbReference type="ARBA" id="ARBA00022723"/>
    </source>
</evidence>
<feature type="region of interest" description="Disordered" evidence="7">
    <location>
        <begin position="389"/>
        <end position="456"/>
    </location>
</feature>
<evidence type="ECO:0000256" key="7">
    <source>
        <dbReference type="SAM" id="MobiDB-lite"/>
    </source>
</evidence>
<sequence length="550" mass="60505">MHEDDRLLCILCQRSEQTKITGALSTKEDVTAHQNCLLFSSALFCRNTPQFDDLFGFSVDDVFIEVKRGRQLICNKCKKRGATVGCEVRRCKKSYHYPCAVEERAKIVEDVTKEEYVLYCYKHYPKTEENNPSENGSLALGSKSRAYRNPEEARTSKVYCLTCEKSEGNISLESLSYSVVMSYCDKHAPGSHKKNASGDSTNQRPTVYSSDSNSSSSRKPSSIKRQLSFRDKQNGTPSKRSSKVSWASLRDDSSNSGNNEPDSITAPLDTDIDDSEHLVGEPLTRETHFCLEEESRDEDETEAESESLLPPFSQPLPASQADFPTQTPPMSPVFPPSEVWCKTERQTQADDGGTFSHHDEMNLVLGSLHMNKELELCCCVMCAVSPEESPVDSPSDPHTAGPSPSALTDAGSSACVTLPTSCSPPVAPPSPVAPPPMDAPPPCVAPPPDPSPSGASRRFWRSCNAAGCTQNIFRGFYKEISDVSDRIQAEQASQEDYDLALTVMRASGKLLELVVNQQEELQGKQRELQEAAAAMEEAVSALRRDEEQLS</sequence>
<dbReference type="RefSeq" id="XP_034069626.1">
    <property type="nucleotide sequence ID" value="XM_034213735.1"/>
</dbReference>
<keyword evidence="2" id="KW-0479">Metal-binding</keyword>
<feature type="compositionally biased region" description="Polar residues" evidence="7">
    <location>
        <begin position="234"/>
        <end position="245"/>
    </location>
</feature>
<feature type="compositionally biased region" description="Acidic residues" evidence="7">
    <location>
        <begin position="294"/>
        <end position="305"/>
    </location>
</feature>
<keyword evidence="3" id="KW-0863">Zinc-finger</keyword>
<dbReference type="InterPro" id="IPR051188">
    <property type="entry name" value="PHD-type_Zinc_Finger"/>
</dbReference>
<dbReference type="Pfam" id="PF13771">
    <property type="entry name" value="zf-HC5HC2H"/>
    <property type="match status" value="1"/>
</dbReference>